<gene>
    <name evidence="7" type="ORF">CATMQ487_24540</name>
</gene>
<evidence type="ECO:0000256" key="3">
    <source>
        <dbReference type="ARBA" id="ARBA00022827"/>
    </source>
</evidence>
<dbReference type="EMBL" id="AP025730">
    <property type="protein sequence ID" value="BDI05484.1"/>
    <property type="molecule type" value="Genomic_DNA"/>
</dbReference>
<evidence type="ECO:0000256" key="2">
    <source>
        <dbReference type="ARBA" id="ARBA00022630"/>
    </source>
</evidence>
<dbReference type="PANTHER" id="PTHR46056:SF12">
    <property type="entry name" value="LONG-CHAIN-ALCOHOL OXIDASE"/>
    <property type="match status" value="1"/>
</dbReference>
<dbReference type="InterPro" id="IPR007867">
    <property type="entry name" value="GMC_OxRtase_C"/>
</dbReference>
<dbReference type="PANTHER" id="PTHR46056">
    <property type="entry name" value="LONG-CHAIN-ALCOHOL OXIDASE"/>
    <property type="match status" value="1"/>
</dbReference>
<organism evidence="7 8">
    <name type="scientific">Sphaerotilus microaerophilus</name>
    <dbReference type="NCBI Taxonomy" id="2914710"/>
    <lineage>
        <taxon>Bacteria</taxon>
        <taxon>Pseudomonadati</taxon>
        <taxon>Pseudomonadota</taxon>
        <taxon>Betaproteobacteria</taxon>
        <taxon>Burkholderiales</taxon>
        <taxon>Sphaerotilaceae</taxon>
        <taxon>Sphaerotilus</taxon>
    </lineage>
</organism>
<keyword evidence="4" id="KW-0560">Oxidoreductase</keyword>
<evidence type="ECO:0000256" key="1">
    <source>
        <dbReference type="ARBA" id="ARBA00010790"/>
    </source>
</evidence>
<evidence type="ECO:0000259" key="6">
    <source>
        <dbReference type="Pfam" id="PF05199"/>
    </source>
</evidence>
<dbReference type="PRINTS" id="PR00411">
    <property type="entry name" value="PNDRDTASEI"/>
</dbReference>
<protein>
    <submittedName>
        <fullName evidence="7">Oxidoreductase</fullName>
    </submittedName>
</protein>
<name>A0ABN6PK29_9BURK</name>
<keyword evidence="3" id="KW-0274">FAD</keyword>
<keyword evidence="2" id="KW-0285">Flavoprotein</keyword>
<sequence>MINDPYREGAARGWRLVDAARLERDVEAEADVIVLGSGAGGGIAAEVLAKSGLRVAIVEEGPLRSTPDFRMREADAYPQLYQESAARKTADKAINILQGRCVGGSTTVNWTSSFRTPPDTLAFWRSHFGLDDYSPEALLPWFEMVERRLGIHEWNGVPNLNNETLRSGGQALGIEVSGMRRNVRGCWNLGYCGMGCPTNAKQSMLLTTIPSALEQGATLYSHLRAERLIVEGDQVRGVDCVAMEPAGVHPRALRVRLRARHVVLAAGAIGSPALLLRSGLPDPAQRVGRRTFLHPVALSAAVMPQVVAGHAGAPQSLYSDHYLHRDPIDGPVGFKLESAPLHPVLFGTTLQGYGEAHAGLMREFPHAQVLLALLRDGFHEASPGGTVQLRDDGTPVLDYPLNDYLFDGMRRALQAMAEIQFAAGARSVIPVHEAGLRWSSLAEARAGIATLLLQPLALRVVSAHVMGGCAMGKDAAQSVVDPRGRHHRVRGLTVADGSLFPTSIGANPQESVYAIVARNVSALAAELTGRPAAPIA</sequence>
<keyword evidence="8" id="KW-1185">Reference proteome</keyword>
<feature type="domain" description="Glucose-methanol-choline oxidoreductase C-terminal" evidence="6">
    <location>
        <begin position="385"/>
        <end position="515"/>
    </location>
</feature>
<proteinExistence type="inferred from homology"/>
<accession>A0ABN6PK29</accession>
<comment type="similarity">
    <text evidence="1">Belongs to the GMC oxidoreductase family.</text>
</comment>
<feature type="domain" description="Glucose-methanol-choline oxidoreductase N-terminal" evidence="5">
    <location>
        <begin position="79"/>
        <end position="296"/>
    </location>
</feature>
<dbReference type="Pfam" id="PF00732">
    <property type="entry name" value="GMC_oxred_N"/>
    <property type="match status" value="1"/>
</dbReference>
<dbReference type="InterPro" id="IPR012132">
    <property type="entry name" value="GMC_OxRdtase"/>
</dbReference>
<dbReference type="InterPro" id="IPR036188">
    <property type="entry name" value="FAD/NAD-bd_sf"/>
</dbReference>
<dbReference type="InterPro" id="IPR000172">
    <property type="entry name" value="GMC_OxRdtase_N"/>
</dbReference>
<dbReference type="SUPFAM" id="SSF51905">
    <property type="entry name" value="FAD/NAD(P)-binding domain"/>
    <property type="match status" value="1"/>
</dbReference>
<dbReference type="Pfam" id="PF05199">
    <property type="entry name" value="GMC_oxred_C"/>
    <property type="match status" value="1"/>
</dbReference>
<dbReference type="RefSeq" id="WP_251973512.1">
    <property type="nucleotide sequence ID" value="NZ_AP025730.1"/>
</dbReference>
<evidence type="ECO:0000313" key="8">
    <source>
        <dbReference type="Proteomes" id="UP001057498"/>
    </source>
</evidence>
<dbReference type="Gene3D" id="3.50.50.60">
    <property type="entry name" value="FAD/NAD(P)-binding domain"/>
    <property type="match status" value="2"/>
</dbReference>
<evidence type="ECO:0000313" key="7">
    <source>
        <dbReference type="EMBL" id="BDI05484.1"/>
    </source>
</evidence>
<evidence type="ECO:0000259" key="5">
    <source>
        <dbReference type="Pfam" id="PF00732"/>
    </source>
</evidence>
<evidence type="ECO:0000256" key="4">
    <source>
        <dbReference type="ARBA" id="ARBA00023002"/>
    </source>
</evidence>
<dbReference type="Proteomes" id="UP001057498">
    <property type="component" value="Chromosome"/>
</dbReference>
<reference evidence="7" key="1">
    <citation type="submission" date="2022-04" db="EMBL/GenBank/DDBJ databases">
        <title>Whole genome sequence of Sphaerotilus sp. FB-5.</title>
        <authorList>
            <person name="Takeda M."/>
            <person name="Narihara S."/>
            <person name="Akimoto M."/>
            <person name="Akimoto R."/>
            <person name="Nishiyashiki S."/>
            <person name="Murakami T."/>
        </authorList>
    </citation>
    <scope>NUCLEOTIDE SEQUENCE</scope>
    <source>
        <strain evidence="7">FB-5</strain>
    </source>
</reference>
<dbReference type="PIRSF" id="PIRSF000137">
    <property type="entry name" value="Alcohol_oxidase"/>
    <property type="match status" value="1"/>
</dbReference>